<proteinExistence type="predicted"/>
<evidence type="ECO:0000256" key="3">
    <source>
        <dbReference type="ARBA" id="ARBA00022824"/>
    </source>
</evidence>
<evidence type="ECO:0000256" key="2">
    <source>
        <dbReference type="ARBA" id="ARBA00022448"/>
    </source>
</evidence>
<comment type="subcellular location">
    <subcellularLocation>
        <location evidence="1">Endoplasmic reticulum</location>
    </subcellularLocation>
</comment>
<keyword evidence="4" id="KW-0653">Protein transport</keyword>
<dbReference type="SUPFAM" id="SSF50978">
    <property type="entry name" value="WD40 repeat-like"/>
    <property type="match status" value="1"/>
</dbReference>
<dbReference type="Pfam" id="PF08314">
    <property type="entry name" value="Sec39"/>
    <property type="match status" value="1"/>
</dbReference>
<dbReference type="InterPro" id="IPR036322">
    <property type="entry name" value="WD40_repeat_dom_sf"/>
</dbReference>
<keyword evidence="2" id="KW-0813">Transport</keyword>
<reference evidence="9" key="1">
    <citation type="submission" date="2025-08" db="UniProtKB">
        <authorList>
            <consortium name="RefSeq"/>
        </authorList>
    </citation>
    <scope>IDENTIFICATION</scope>
</reference>
<protein>
    <submittedName>
        <fullName evidence="9">Neuroblastoma-amplified sequence</fullName>
    </submittedName>
</protein>
<dbReference type="Pfam" id="PF22913">
    <property type="entry name" value="NBAS_11th"/>
    <property type="match status" value="1"/>
</dbReference>
<evidence type="ECO:0000313" key="9">
    <source>
        <dbReference type="RefSeq" id="XP_012940751.1"/>
    </source>
</evidence>
<gene>
    <name evidence="9" type="primary">LOC101864470</name>
</gene>
<dbReference type="RefSeq" id="XP_012940751.1">
    <property type="nucleotide sequence ID" value="XM_013085297.2"/>
</dbReference>
<dbReference type="Gene3D" id="2.130.10.10">
    <property type="entry name" value="YVTN repeat-like/Quinoprotein amine dehydrogenase"/>
    <property type="match status" value="1"/>
</dbReference>
<dbReference type="InterPro" id="IPR054751">
    <property type="entry name" value="NBAS_C"/>
</dbReference>
<feature type="domain" description="Sec39" evidence="5">
    <location>
        <begin position="623"/>
        <end position="1195"/>
    </location>
</feature>
<evidence type="ECO:0000259" key="6">
    <source>
        <dbReference type="Pfam" id="PF15492"/>
    </source>
</evidence>
<feature type="domain" description="NBAS subunit of NRZ tethering complex C-terminal" evidence="7">
    <location>
        <begin position="1872"/>
        <end position="1996"/>
    </location>
</feature>
<keyword evidence="8" id="KW-1185">Reference proteome</keyword>
<keyword evidence="3" id="KW-0256">Endoplasmic reticulum</keyword>
<accession>A0ABM1A4L9</accession>
<dbReference type="InterPro" id="IPR029145">
    <property type="entry name" value="NBAS_N"/>
</dbReference>
<dbReference type="InterPro" id="IPR013244">
    <property type="entry name" value="Sec39_domain"/>
</dbReference>
<evidence type="ECO:0000256" key="4">
    <source>
        <dbReference type="ARBA" id="ARBA00022927"/>
    </source>
</evidence>
<dbReference type="GeneID" id="101864470"/>
<evidence type="ECO:0000313" key="8">
    <source>
        <dbReference type="Proteomes" id="UP000694888"/>
    </source>
</evidence>
<organism evidence="8 9">
    <name type="scientific">Aplysia californica</name>
    <name type="common">California sea hare</name>
    <dbReference type="NCBI Taxonomy" id="6500"/>
    <lineage>
        <taxon>Eukaryota</taxon>
        <taxon>Metazoa</taxon>
        <taxon>Spiralia</taxon>
        <taxon>Lophotrochozoa</taxon>
        <taxon>Mollusca</taxon>
        <taxon>Gastropoda</taxon>
        <taxon>Heterobranchia</taxon>
        <taxon>Euthyneura</taxon>
        <taxon>Tectipleura</taxon>
        <taxon>Aplysiida</taxon>
        <taxon>Aplysioidea</taxon>
        <taxon>Aplysiidae</taxon>
        <taxon>Aplysia</taxon>
    </lineage>
</organism>
<dbReference type="PANTHER" id="PTHR15922">
    <property type="entry name" value="NEUROBLASTOMA-AMPLIFIED SEQUENCE"/>
    <property type="match status" value="1"/>
</dbReference>
<sequence length="2247" mass="253289">MSIIWFRSQRDGLENLYGKGSIPQEPYPQWRCVVWVDDETMVACSRSSGAVDVFDIVGSLLFTIPGTSGETATPDLSDAVAALIFTDFSPPDDKWSQELLIINHHGSMSSYFVDRDNGFLLRYTFALASQYPRGISSVSYCPRHKILLVGGSGVAEESSETAGARGEGITAWRLLSDTPFCKLITDYEEEKEKAKTKTSFLSLMRVTSIFQRRHAQVDGIYRLCLSPCGTTLVAVHFSGKLSLWQVPSLRLVREFLLEDQPDWDEISPDFIGNPSKSKRMKDLVPHKQLIDVNFWSETLLILARCTGAVSVVSPEELRNRLGKSPEWFEPSPQVTQAQNGGFLGLECEVRFPKKRIGLLTEGEEEEEEDSEDEDVSLVAQGTLMTKQVLFYLTDSERFQPPKKKPRYVTKLHRIVQLKSTTPEELYTRKIEAEEYGEALALAQAYNLDCDRVYQRQWRKADVSLASIQDYLSKISKRAWVLHECLERVPENIDAMKELMEYGLRGTDLPALIAVGNGEDGGRFILCDPDEGLYEEIYDEFDPESHRRREEKRKELRDALLEQVHFSNLNLEQKELCRARLKFLQYLDRLRTYECILGGEVAAADRYNASFYAAFRSRSIYEIVAEYAQDNDWRAVETLMTFHSADLAPHRLAILSNFPETADPGDYKSLLPEIGDDGEVVSWETDQWRDEDWAQDPACRKAVDLGSEDEAAFLYTDFDGKYRTENLTTSVVQEWYLERAVEIERRSRLVDLAIELVKLGIERDVENLSELLDELITMEMMVYDCGVDGSLTFARLKEMADYDRLELFMSQSSEEMCAKNLRRWTVPYLLRCEQREPGAYDRLLRDFILTRARNDLSSVLKIFEESKASVSAPVIRTATELMSLVLDTLYSCERDDQLHVATEIFKCLPAHHSDGSSESPESLRLHKQADQLEYHLSAAKIFEENNMKMTLAYIKSAENDPEESRSLMVKLTRLAGKRSLPLTEMEWHKLHDSVMLLQNKVFRCVSRNVCHEIFVESLMCSSRQDTIRLAGTMLERSCTETKASRSQRGTSLDKVTYSRAVELTLSAAREYFDSSANLNDPCMDLARSCLNLILDAPQPIQAELDLIASLALLEEFGVAILPLQVRLSTNRLELVKKAVSSKPTSYKQTQRLLRLGQLLGIEDKDNSEGMIGQLCAEAAVAALDYEFAYQCCERLINLCHSPAWSVCVKLAELEGFRNIDAKAKLLSFALTYCDRDMIPPVLQARCLLETQILYEQVNRAVNDTREGSSEYSESRESPFSARAAIQQTQEILSSTRRTTSAVLSTVTDGRWWQSAVTSLKQPARRTRGRAGGLSDKDDGNLAFRKQGCHPFYASIIEDCYEDVRSADYSCVWEDVEGEGGVGVGEDALSSNILRTAKLEEMLTQGATRQSAAEALLELAKQTMPRDAGLGIAYLLATPKEFPVDSCFDEFPSTDISLQLAVYYYALRVYSALQPFTPAHVYALYRQTPAKIIARVLDYVNSSDLDPEWPLEVGELVEKMKNYQGMLEDYNQACTLQRLGKGVDVIRFAEDSQYKRETIFGLAMSVEEEVFGIALSLAQRYDLPLWDVYMCHLEFLFSDSGLSIDALQTRVNKLDILSTLREQRSEFTERMMSRVYPTLAGDDLRSLAYFFGLLDGVQETLLCGLAASEHATLVKKLKSVCPAIDYKRLMDADTPPVDVLQPCLTAANINSLAKLASQIPDKRGGVLHPSSLYSKWAGRVFWADADGKPLPDTMAAWVHRYEAIGEWIQKLRPEDLVSLIDSLVFTVQGRKTLDVPTRDEITKRALKFSRQSGSGKKKKQEDTGVMTWEECGLELNSRLSHLKSLTNDTVQSFAQAEDPVFSSYAERYDLSKGNQEEVELLLVQMILDGQAVELVDDILQIAPPSSLRTRTIVQQAVNHIAAALRGEKVTSEVTVRTSWLEVLQLVVENVREHQDNGGDLVQAEDVMSLLRSFCSDAAIEVPPRLDVLRVLEKSFDLSETDRVLLTLYRTDALVSSTWPDINMSEDKIISEEARLELFSTILAKCDNRRFFVSLSKILILWPAFSCPFSSTEEVPWVRVFSAIVERLGEEAGQVINYIVGKECSEFPLNGQCAGEMFELLLKSRQTVEGVKLALRSPDKQLTERALQALDTQSQGVDDCELLQLILHKNLAARVVTMPVYSPLVQHILQSQGDSDVPEVATPTQVARQLSEAGHRAEAGSLLLQARSSHSALQTFSSALASVGYWLKKS</sequence>
<evidence type="ECO:0000259" key="5">
    <source>
        <dbReference type="Pfam" id="PF08314"/>
    </source>
</evidence>
<dbReference type="Proteomes" id="UP000694888">
    <property type="component" value="Unplaced"/>
</dbReference>
<evidence type="ECO:0000256" key="1">
    <source>
        <dbReference type="ARBA" id="ARBA00004240"/>
    </source>
</evidence>
<dbReference type="Pfam" id="PF15492">
    <property type="entry name" value="Nbas_N"/>
    <property type="match status" value="1"/>
</dbReference>
<evidence type="ECO:0000259" key="7">
    <source>
        <dbReference type="Pfam" id="PF22913"/>
    </source>
</evidence>
<feature type="domain" description="Neuroblastoma-amplified sequence N-terminal" evidence="6">
    <location>
        <begin position="6"/>
        <end position="269"/>
    </location>
</feature>
<name>A0ABM1A4L9_APLCA</name>
<dbReference type="PANTHER" id="PTHR15922:SF2">
    <property type="entry name" value="NBAS SUBUNIT OF NRZ TETHERING COMPLEX"/>
    <property type="match status" value="1"/>
</dbReference>
<dbReference type="InterPro" id="IPR015943">
    <property type="entry name" value="WD40/YVTN_repeat-like_dom_sf"/>
</dbReference>